<dbReference type="EMBL" id="HM242243">
    <property type="protein sequence ID" value="ADJ53115.1"/>
    <property type="molecule type" value="Genomic_DNA"/>
</dbReference>
<name>D9J0M2_9CAUD</name>
<evidence type="ECO:0000313" key="2">
    <source>
        <dbReference type="Proteomes" id="UP000000331"/>
    </source>
</evidence>
<dbReference type="RefSeq" id="YP_004301408.1">
    <property type="nucleotide sequence ID" value="NC_015253.1"/>
</dbReference>
<proteinExistence type="predicted"/>
<organism evidence="1 2">
    <name type="scientific">Brochothrix phage A9</name>
    <dbReference type="NCBI Taxonomy" id="857312"/>
    <lineage>
        <taxon>Viruses</taxon>
        <taxon>Duplodnaviria</taxon>
        <taxon>Heunggongvirae</taxon>
        <taxon>Uroviricota</taxon>
        <taxon>Caudoviricetes</taxon>
        <taxon>Herelleviridae</taxon>
        <taxon>Klumppvirus</taxon>
        <taxon>Klumppvirus A9</taxon>
    </lineage>
</organism>
<sequence length="105" mass="12160">MLKNHNSSSSRAYFVFANSLTSFIHGRTRLDWNMSMFIGYACAYKYIEEESEDLTTFMLDIKGLVDIQNEFFDVPIPANLYQVLGANIGSLYRLAFRREIDIDDI</sequence>
<dbReference type="Proteomes" id="UP000000331">
    <property type="component" value="Segment"/>
</dbReference>
<accession>D9J0M2</accession>
<dbReference type="KEGG" id="vg:10359111"/>
<reference evidence="1 2" key="1">
    <citation type="journal article" date="2010" name="J. Bacteriol.">
        <title>Brochothrix thermosphacta bacteriophages feature heterogeneous and highly mosaic genomes and utilize unique prophage insertion sites.</title>
        <authorList>
            <person name="Kilcher S."/>
            <person name="Loessner M.J."/>
            <person name="Klumpp J."/>
        </authorList>
    </citation>
    <scope>NUCLEOTIDE SEQUENCE [LARGE SCALE GENOMIC DNA]</scope>
</reference>
<keyword evidence="2" id="KW-1185">Reference proteome</keyword>
<evidence type="ECO:0000313" key="1">
    <source>
        <dbReference type="EMBL" id="ADJ53115.1"/>
    </source>
</evidence>
<protein>
    <submittedName>
        <fullName evidence="1">Gp75</fullName>
    </submittedName>
</protein>
<dbReference type="GeneID" id="10359111"/>